<dbReference type="OMA" id="SAIHGMT"/>
<dbReference type="InterPro" id="IPR036390">
    <property type="entry name" value="WH_DNA-bd_sf"/>
</dbReference>
<name>A0A0U1LM74_TALIS</name>
<dbReference type="GO" id="GO:0032259">
    <property type="term" value="P:methylation"/>
    <property type="evidence" value="ECO:0007669"/>
    <property type="project" value="UniProtKB-KW"/>
</dbReference>
<dbReference type="PROSITE" id="PS51683">
    <property type="entry name" value="SAM_OMT_II"/>
    <property type="match status" value="1"/>
</dbReference>
<evidence type="ECO:0000256" key="2">
    <source>
        <dbReference type="ARBA" id="ARBA00022679"/>
    </source>
</evidence>
<evidence type="ECO:0000313" key="6">
    <source>
        <dbReference type="Proteomes" id="UP000054383"/>
    </source>
</evidence>
<keyword evidence="3" id="KW-0949">S-adenosyl-L-methionine</keyword>
<gene>
    <name evidence="5" type="ORF">PISL3812_00878</name>
</gene>
<sequence>MWYINPKVLSTVIISKFPIENDNHPVTKVSDLIKQLSAIEKSSENGLYENDKLRSDAAHIVKLEKPEDVILLNNSQPAQVAAVKIGVDLELFHYLGDGPGVKSVEELAARTGAEAELLIRILRLLVAINWADQVDENSFKPSRITNTLKDSKLMQASVNHMYLTIPIYAKLPEYFKRTNYKSPTDVHNGPFQYACNVQEPAFDYWAKDPVATDTFNTFMTGVRAGRKNWVQWFPVQEHLISGSTGKDEDPLIVDIGGGRGHGLNTFIKTFPTAKGRFVLEDLPVVIDDVNNRNAGIEAVKHSFFDEQPVQGARVYFMHHVLHD</sequence>
<dbReference type="Proteomes" id="UP000054383">
    <property type="component" value="Unassembled WGS sequence"/>
</dbReference>
<dbReference type="EMBL" id="CVMT01000001">
    <property type="protein sequence ID" value="CRG83526.1"/>
    <property type="molecule type" value="Genomic_DNA"/>
</dbReference>
<dbReference type="SUPFAM" id="SSF53335">
    <property type="entry name" value="S-adenosyl-L-methionine-dependent methyltransferases"/>
    <property type="match status" value="1"/>
</dbReference>
<accession>A0A0U1LM74</accession>
<dbReference type="InterPro" id="IPR036388">
    <property type="entry name" value="WH-like_DNA-bd_sf"/>
</dbReference>
<organism evidence="5 6">
    <name type="scientific">Talaromyces islandicus</name>
    <name type="common">Penicillium islandicum</name>
    <dbReference type="NCBI Taxonomy" id="28573"/>
    <lineage>
        <taxon>Eukaryota</taxon>
        <taxon>Fungi</taxon>
        <taxon>Dikarya</taxon>
        <taxon>Ascomycota</taxon>
        <taxon>Pezizomycotina</taxon>
        <taxon>Eurotiomycetes</taxon>
        <taxon>Eurotiomycetidae</taxon>
        <taxon>Eurotiales</taxon>
        <taxon>Trichocomaceae</taxon>
        <taxon>Talaromyces</taxon>
        <taxon>Talaromyces sect. Islandici</taxon>
    </lineage>
</organism>
<proteinExistence type="predicted"/>
<dbReference type="AlphaFoldDB" id="A0A0U1LM74"/>
<dbReference type="InterPro" id="IPR029063">
    <property type="entry name" value="SAM-dependent_MTases_sf"/>
</dbReference>
<dbReference type="PANTHER" id="PTHR43712:SF2">
    <property type="entry name" value="O-METHYLTRANSFERASE CICE"/>
    <property type="match status" value="1"/>
</dbReference>
<dbReference type="Pfam" id="PF00891">
    <property type="entry name" value="Methyltransf_2"/>
    <property type="match status" value="1"/>
</dbReference>
<feature type="domain" description="O-methyltransferase C-terminal" evidence="4">
    <location>
        <begin position="250"/>
        <end position="323"/>
    </location>
</feature>
<dbReference type="GO" id="GO:0008171">
    <property type="term" value="F:O-methyltransferase activity"/>
    <property type="evidence" value="ECO:0007669"/>
    <property type="project" value="InterPro"/>
</dbReference>
<dbReference type="InterPro" id="IPR016461">
    <property type="entry name" value="COMT-like"/>
</dbReference>
<protein>
    <submittedName>
        <fullName evidence="5">Demethylsterigmatocystin 6-O-methyltransferase</fullName>
    </submittedName>
</protein>
<keyword evidence="2 5" id="KW-0808">Transferase</keyword>
<keyword evidence="1 5" id="KW-0489">Methyltransferase</keyword>
<dbReference type="Gene3D" id="1.10.10.10">
    <property type="entry name" value="Winged helix-like DNA-binding domain superfamily/Winged helix DNA-binding domain"/>
    <property type="match status" value="1"/>
</dbReference>
<reference evidence="5 6" key="1">
    <citation type="submission" date="2015-04" db="EMBL/GenBank/DDBJ databases">
        <authorList>
            <person name="Syromyatnikov M.Y."/>
            <person name="Popov V.N."/>
        </authorList>
    </citation>
    <scope>NUCLEOTIDE SEQUENCE [LARGE SCALE GENOMIC DNA]</scope>
    <source>
        <strain evidence="5">WF-38-12</strain>
    </source>
</reference>
<dbReference type="OrthoDB" id="1535081at2759"/>
<evidence type="ECO:0000259" key="4">
    <source>
        <dbReference type="Pfam" id="PF00891"/>
    </source>
</evidence>
<dbReference type="InterPro" id="IPR001077">
    <property type="entry name" value="COMT_C"/>
</dbReference>
<dbReference type="SUPFAM" id="SSF46785">
    <property type="entry name" value="Winged helix' DNA-binding domain"/>
    <property type="match status" value="1"/>
</dbReference>
<evidence type="ECO:0000256" key="3">
    <source>
        <dbReference type="ARBA" id="ARBA00022691"/>
    </source>
</evidence>
<evidence type="ECO:0000256" key="1">
    <source>
        <dbReference type="ARBA" id="ARBA00022603"/>
    </source>
</evidence>
<keyword evidence="6" id="KW-1185">Reference proteome</keyword>
<dbReference type="PANTHER" id="PTHR43712">
    <property type="entry name" value="PUTATIVE (AFU_ORTHOLOGUE AFUA_4G14580)-RELATED"/>
    <property type="match status" value="1"/>
</dbReference>
<evidence type="ECO:0000313" key="5">
    <source>
        <dbReference type="EMBL" id="CRG83526.1"/>
    </source>
</evidence>
<dbReference type="Gene3D" id="3.40.50.150">
    <property type="entry name" value="Vaccinia Virus protein VP39"/>
    <property type="match status" value="1"/>
</dbReference>